<feature type="region of interest" description="Disordered" evidence="9">
    <location>
        <begin position="216"/>
        <end position="417"/>
    </location>
</feature>
<feature type="compositionally biased region" description="Polar residues" evidence="9">
    <location>
        <begin position="245"/>
        <end position="260"/>
    </location>
</feature>
<feature type="domain" description="Chromosome segregation in meiosis protein 3" evidence="10">
    <location>
        <begin position="102"/>
        <end position="199"/>
    </location>
</feature>
<evidence type="ECO:0000256" key="1">
    <source>
        <dbReference type="ARBA" id="ARBA00004123"/>
    </source>
</evidence>
<protein>
    <recommendedName>
        <fullName evidence="8">Chromosome segregation in meiosis protein</fullName>
    </recommendedName>
</protein>
<feature type="compositionally biased region" description="Basic and acidic residues" evidence="9">
    <location>
        <begin position="231"/>
        <end position="244"/>
    </location>
</feature>
<dbReference type="EMBL" id="BTFZ01000002">
    <property type="protein sequence ID" value="GMM33897.1"/>
    <property type="molecule type" value="Genomic_DNA"/>
</dbReference>
<evidence type="ECO:0000313" key="11">
    <source>
        <dbReference type="EMBL" id="GMM33897.1"/>
    </source>
</evidence>
<reference evidence="11 12" key="1">
    <citation type="journal article" date="2023" name="Elife">
        <title>Identification of key yeast species and microbe-microbe interactions impacting larval growth of Drosophila in the wild.</title>
        <authorList>
            <person name="Mure A."/>
            <person name="Sugiura Y."/>
            <person name="Maeda R."/>
            <person name="Honda K."/>
            <person name="Sakurai N."/>
            <person name="Takahashi Y."/>
            <person name="Watada M."/>
            <person name="Katoh T."/>
            <person name="Gotoh A."/>
            <person name="Gotoh Y."/>
            <person name="Taniguchi I."/>
            <person name="Nakamura K."/>
            <person name="Hayashi T."/>
            <person name="Katayama T."/>
            <person name="Uemura T."/>
            <person name="Hattori Y."/>
        </authorList>
    </citation>
    <scope>NUCLEOTIDE SEQUENCE [LARGE SCALE GENOMIC DNA]</scope>
    <source>
        <strain evidence="11 12">SC-9</strain>
    </source>
</reference>
<feature type="compositionally biased region" description="Basic and acidic residues" evidence="9">
    <location>
        <begin position="299"/>
        <end position="310"/>
    </location>
</feature>
<sequence>MEDLFEQDGFVTVRQPESSKQQEQQETAFDDEPLFVTEDAFEENNTESQFPTTEPISNTQYDPLEMSIQVNSNSTGGNGKEEDDILGFDNVNIKTRRKVVSLSEDQLLSNHGLPYIKRNLEKRVKFQSSTRISKSTNKKHVSFTTEYDNATKLLQFYQLWAHKVFPKANFENFLQICYTKHSLSKGRVLSYRRQCISDEQDRLFNRHMEENQALVSEEGIANQETNNVSHANDDGSSEKRKDDGPNSTNNDNAFSDTEMNNVVIRRSNGLFVQESDDEGDDRQSITPPLTGTTGNNDNENLREREGTQEKKKTRSNGLFVDDDDDDDDDGGAISREVQTTHGNSVAAPPENLIISTSETQQSHSAPKPAANDADDFDDDFDDDELISQLDEKSKSKATSSAPEHPDDMTMFDEDQVDEDEMAVLREMGL</sequence>
<evidence type="ECO:0000256" key="7">
    <source>
        <dbReference type="ARBA" id="ARBA00023306"/>
    </source>
</evidence>
<keyword evidence="12" id="KW-1185">Reference proteome</keyword>
<dbReference type="RefSeq" id="XP_064850897.1">
    <property type="nucleotide sequence ID" value="XM_064994825.1"/>
</dbReference>
<dbReference type="PANTHER" id="PTHR13220">
    <property type="entry name" value="TIMELESS INTERACTING-RELATED"/>
    <property type="match status" value="1"/>
</dbReference>
<evidence type="ECO:0000256" key="8">
    <source>
        <dbReference type="RuleBase" id="RU366049"/>
    </source>
</evidence>
<feature type="compositionally biased region" description="Polar residues" evidence="9">
    <location>
        <begin position="284"/>
        <end position="298"/>
    </location>
</feature>
<dbReference type="PANTHER" id="PTHR13220:SF11">
    <property type="entry name" value="TIMELESS-INTERACTING PROTEIN"/>
    <property type="match status" value="1"/>
</dbReference>
<accession>A0AAV5QGI8</accession>
<evidence type="ECO:0000256" key="9">
    <source>
        <dbReference type="SAM" id="MobiDB-lite"/>
    </source>
</evidence>
<feature type="region of interest" description="Disordered" evidence="9">
    <location>
        <begin position="1"/>
        <end position="28"/>
    </location>
</feature>
<evidence type="ECO:0000256" key="3">
    <source>
        <dbReference type="ARBA" id="ARBA00011217"/>
    </source>
</evidence>
<comment type="subunit">
    <text evidence="3">Component of the fork protection complex (FPC) consisting of TOF1 and CSM3.</text>
</comment>
<dbReference type="GO" id="GO:0003677">
    <property type="term" value="F:DNA binding"/>
    <property type="evidence" value="ECO:0007669"/>
    <property type="project" value="TreeGrafter"/>
</dbReference>
<keyword evidence="7 8" id="KW-0131">Cell cycle</keyword>
<evidence type="ECO:0000256" key="6">
    <source>
        <dbReference type="ARBA" id="ARBA00023242"/>
    </source>
</evidence>
<gene>
    <name evidence="11" type="ORF">DASC09_012220</name>
</gene>
<comment type="function">
    <text evidence="8">Plays an important role in the control of DNA replication and the maintenance of replication fork stability.</text>
</comment>
<comment type="caution">
    <text evidence="11">The sequence shown here is derived from an EMBL/GenBank/DDBJ whole genome shotgun (WGS) entry which is preliminary data.</text>
</comment>
<name>A0AAV5QGI8_9ASCO</name>
<evidence type="ECO:0000259" key="10">
    <source>
        <dbReference type="Pfam" id="PF07962"/>
    </source>
</evidence>
<dbReference type="AlphaFoldDB" id="A0AAV5QGI8"/>
<evidence type="ECO:0000256" key="2">
    <source>
        <dbReference type="ARBA" id="ARBA00006075"/>
    </source>
</evidence>
<dbReference type="GO" id="GO:0006974">
    <property type="term" value="P:DNA damage response"/>
    <property type="evidence" value="ECO:0007669"/>
    <property type="project" value="UniProtKB-KW"/>
</dbReference>
<feature type="compositionally biased region" description="Polar residues" evidence="9">
    <location>
        <begin position="353"/>
        <end position="364"/>
    </location>
</feature>
<dbReference type="GO" id="GO:0000076">
    <property type="term" value="P:DNA replication checkpoint signaling"/>
    <property type="evidence" value="ECO:0007669"/>
    <property type="project" value="UniProtKB-UniRule"/>
</dbReference>
<dbReference type="Proteomes" id="UP001360560">
    <property type="component" value="Unassembled WGS sequence"/>
</dbReference>
<proteinExistence type="inferred from homology"/>
<dbReference type="GO" id="GO:0031298">
    <property type="term" value="C:replication fork protection complex"/>
    <property type="evidence" value="ECO:0007669"/>
    <property type="project" value="TreeGrafter"/>
</dbReference>
<feature type="compositionally biased region" description="Acidic residues" evidence="9">
    <location>
        <begin position="372"/>
        <end position="385"/>
    </location>
</feature>
<keyword evidence="5" id="KW-0236">DNA replication inhibitor</keyword>
<evidence type="ECO:0000256" key="5">
    <source>
        <dbReference type="ARBA" id="ARBA00022880"/>
    </source>
</evidence>
<dbReference type="InterPro" id="IPR012923">
    <property type="entry name" value="Csm3"/>
</dbReference>
<keyword evidence="6 8" id="KW-0539">Nucleus</keyword>
<dbReference type="GeneID" id="90071876"/>
<feature type="compositionally biased region" description="Acidic residues" evidence="9">
    <location>
        <begin position="320"/>
        <end position="330"/>
    </location>
</feature>
<evidence type="ECO:0000313" key="12">
    <source>
        <dbReference type="Proteomes" id="UP001360560"/>
    </source>
</evidence>
<dbReference type="InterPro" id="IPR040038">
    <property type="entry name" value="TIPIN/Csm3/Swi3"/>
</dbReference>
<keyword evidence="4 8" id="KW-0227">DNA damage</keyword>
<feature type="compositionally biased region" description="Low complexity" evidence="9">
    <location>
        <begin position="15"/>
        <end position="26"/>
    </location>
</feature>
<dbReference type="GO" id="GO:0043111">
    <property type="term" value="P:replication fork arrest"/>
    <property type="evidence" value="ECO:0007669"/>
    <property type="project" value="TreeGrafter"/>
</dbReference>
<dbReference type="Pfam" id="PF07962">
    <property type="entry name" value="Swi3"/>
    <property type="match status" value="1"/>
</dbReference>
<organism evidence="11 12">
    <name type="scientific">Saccharomycopsis crataegensis</name>
    <dbReference type="NCBI Taxonomy" id="43959"/>
    <lineage>
        <taxon>Eukaryota</taxon>
        <taxon>Fungi</taxon>
        <taxon>Dikarya</taxon>
        <taxon>Ascomycota</taxon>
        <taxon>Saccharomycotina</taxon>
        <taxon>Saccharomycetes</taxon>
        <taxon>Saccharomycopsidaceae</taxon>
        <taxon>Saccharomycopsis</taxon>
    </lineage>
</organism>
<comment type="subcellular location">
    <subcellularLocation>
        <location evidence="1 8">Nucleus</location>
    </subcellularLocation>
</comment>
<comment type="similarity">
    <text evidence="2 8">Belongs to the CSM3 family.</text>
</comment>
<evidence type="ECO:0000256" key="4">
    <source>
        <dbReference type="ARBA" id="ARBA00022763"/>
    </source>
</evidence>
<dbReference type="GO" id="GO:0031297">
    <property type="term" value="P:replication fork processing"/>
    <property type="evidence" value="ECO:0007669"/>
    <property type="project" value="UniProtKB-UniRule"/>
</dbReference>